<evidence type="ECO:0000256" key="5">
    <source>
        <dbReference type="ARBA" id="ARBA00022692"/>
    </source>
</evidence>
<comment type="similarity">
    <text evidence="2">Belongs to the amino acid-polyamine-organocation (APC) superfamily. Basic amino acid/polyamine antiporter (APA) (TC 2.A.3.2) family.</text>
</comment>
<dbReference type="AlphaFoldDB" id="A0A081NLZ7"/>
<dbReference type="PANTHER" id="PTHR42770">
    <property type="entry name" value="AMINO ACID TRANSPORTER-RELATED"/>
    <property type="match status" value="1"/>
</dbReference>
<keyword evidence="5 9" id="KW-0812">Transmembrane</keyword>
<accession>A0A081NLZ7</accession>
<name>A0A081NLZ7_9GAMM</name>
<reference evidence="10 11" key="1">
    <citation type="submission" date="2014-06" db="EMBL/GenBank/DDBJ databases">
        <title>Whole Genome Sequences of Three Symbiotic Endozoicomonas Bacteria.</title>
        <authorList>
            <person name="Neave M.J."/>
            <person name="Apprill A."/>
            <person name="Voolstra C.R."/>
        </authorList>
    </citation>
    <scope>NUCLEOTIDE SEQUENCE [LARGE SCALE GENOMIC DNA]</scope>
    <source>
        <strain evidence="10 11">DSM 25634</strain>
    </source>
</reference>
<evidence type="ECO:0000313" key="10">
    <source>
        <dbReference type="EMBL" id="KEQ19470.1"/>
    </source>
</evidence>
<dbReference type="InterPro" id="IPR050367">
    <property type="entry name" value="APC_superfamily"/>
</dbReference>
<comment type="function">
    <text evidence="8">Major component of the acid-resistance (AR) system allowing enteric pathogens to survive the acidic environment in the stomach. Exchanges extracellular arginine for its intracellular decarboxylation product agmatine (Agm) thereby expelling intracellular protons. Probably undergoes several conformational states in order to translocate the substrate across the membrane; keeps the substrate accessible to only 1 side of the membrane at a time by opening and closing 3 membrane-internal gates.</text>
</comment>
<dbReference type="EMBL" id="JOKH01000001">
    <property type="protein sequence ID" value="KEQ19470.1"/>
    <property type="molecule type" value="Genomic_DNA"/>
</dbReference>
<evidence type="ECO:0000256" key="7">
    <source>
        <dbReference type="ARBA" id="ARBA00023136"/>
    </source>
</evidence>
<feature type="transmembrane region" description="Helical" evidence="9">
    <location>
        <begin position="93"/>
        <end position="118"/>
    </location>
</feature>
<sequence>MTEGVPLVSGKLSLLPLTMLVTGNMMGAGIFLLPSSLASYGSITLLGWIVTVIGSVFLSLVFVRLGADCKQGAGLYAFTQAGLGRYVGSQVVYGYWAATWIGNIAVALSGVGYLSYFFPVLNGPWETTFAAIGVIWILSLINLTDIRLIGRLQIVTTCCMLVPVVIVSTLGWSQFEADNITRAFNVTGQPSRHVLSESVTLTLWSFIGLESACNLAGHARNPRWDVPCATLLGTLLAALFYILSTTAMMGVVPNEVLQSSAAPFSVTARYLLGDWAGEMVSVMAVIACFGSLNGWILMHSQVARAASSDGLLPRAFGVLNRYGSPWKGLLITGILMSALILLTVEPTIQKHFEFIVFIAVYIMLLAYFCACLSCFQIQRRKPGGLSAGWFMVILVSACYCLLGINGAGYTVFFYGTVLLILGSSIYWYQHRGNKKPDPLKDPAHG</sequence>
<feature type="transmembrane region" description="Helical" evidence="9">
    <location>
        <begin position="329"/>
        <end position="348"/>
    </location>
</feature>
<feature type="transmembrane region" description="Helical" evidence="9">
    <location>
        <begin position="229"/>
        <end position="252"/>
    </location>
</feature>
<dbReference type="Proteomes" id="UP000028073">
    <property type="component" value="Unassembled WGS sequence"/>
</dbReference>
<dbReference type="InterPro" id="IPR002293">
    <property type="entry name" value="AA/rel_permease1"/>
</dbReference>
<proteinExistence type="inferred from homology"/>
<evidence type="ECO:0000256" key="3">
    <source>
        <dbReference type="ARBA" id="ARBA00021069"/>
    </source>
</evidence>
<dbReference type="GO" id="GO:0005886">
    <property type="term" value="C:plasma membrane"/>
    <property type="evidence" value="ECO:0007669"/>
    <property type="project" value="UniProtKB-SubCell"/>
</dbReference>
<evidence type="ECO:0000256" key="2">
    <source>
        <dbReference type="ARBA" id="ARBA00008220"/>
    </source>
</evidence>
<protein>
    <recommendedName>
        <fullName evidence="3">Arginine/agmatine antiporter</fullName>
    </recommendedName>
</protein>
<evidence type="ECO:0000256" key="1">
    <source>
        <dbReference type="ARBA" id="ARBA00004651"/>
    </source>
</evidence>
<dbReference type="PANTHER" id="PTHR42770:SF18">
    <property type="entry name" value="ARGININE_AGMATINE ANTIPORTER"/>
    <property type="match status" value="1"/>
</dbReference>
<feature type="transmembrane region" description="Helical" evidence="9">
    <location>
        <begin position="387"/>
        <end position="405"/>
    </location>
</feature>
<feature type="transmembrane region" description="Helical" evidence="9">
    <location>
        <begin position="411"/>
        <end position="428"/>
    </location>
</feature>
<keyword evidence="6 9" id="KW-1133">Transmembrane helix</keyword>
<keyword evidence="11" id="KW-1185">Reference proteome</keyword>
<gene>
    <name evidence="10" type="ORF">GZ78_05925</name>
</gene>
<organism evidence="10 11">
    <name type="scientific">Endozoicomonas numazuensis</name>
    <dbReference type="NCBI Taxonomy" id="1137799"/>
    <lineage>
        <taxon>Bacteria</taxon>
        <taxon>Pseudomonadati</taxon>
        <taxon>Pseudomonadota</taxon>
        <taxon>Gammaproteobacteria</taxon>
        <taxon>Oceanospirillales</taxon>
        <taxon>Endozoicomonadaceae</taxon>
        <taxon>Endozoicomonas</taxon>
    </lineage>
</organism>
<dbReference type="Gene3D" id="1.20.1740.10">
    <property type="entry name" value="Amino acid/polyamine transporter I"/>
    <property type="match status" value="1"/>
</dbReference>
<dbReference type="PIRSF" id="PIRSF006060">
    <property type="entry name" value="AA_transporter"/>
    <property type="match status" value="1"/>
</dbReference>
<keyword evidence="7 9" id="KW-0472">Membrane</keyword>
<feature type="transmembrane region" description="Helical" evidence="9">
    <location>
        <begin position="45"/>
        <end position="63"/>
    </location>
</feature>
<feature type="transmembrane region" description="Helical" evidence="9">
    <location>
        <begin position="354"/>
        <end position="375"/>
    </location>
</feature>
<dbReference type="eggNOG" id="COG0531">
    <property type="taxonomic scope" value="Bacteria"/>
</dbReference>
<evidence type="ECO:0000313" key="11">
    <source>
        <dbReference type="Proteomes" id="UP000028073"/>
    </source>
</evidence>
<keyword evidence="4" id="KW-1003">Cell membrane</keyword>
<comment type="subcellular location">
    <subcellularLocation>
        <location evidence="1">Cell membrane</location>
        <topology evidence="1">Multi-pass membrane protein</topology>
    </subcellularLocation>
</comment>
<evidence type="ECO:0000256" key="9">
    <source>
        <dbReference type="SAM" id="Phobius"/>
    </source>
</evidence>
<dbReference type="Pfam" id="PF13520">
    <property type="entry name" value="AA_permease_2"/>
    <property type="match status" value="1"/>
</dbReference>
<dbReference type="GO" id="GO:0022857">
    <property type="term" value="F:transmembrane transporter activity"/>
    <property type="evidence" value="ECO:0007669"/>
    <property type="project" value="InterPro"/>
</dbReference>
<feature type="transmembrane region" description="Helical" evidence="9">
    <location>
        <begin position="279"/>
        <end position="298"/>
    </location>
</feature>
<feature type="transmembrane region" description="Helical" evidence="9">
    <location>
        <begin position="12"/>
        <end position="33"/>
    </location>
</feature>
<evidence type="ECO:0000256" key="8">
    <source>
        <dbReference type="ARBA" id="ARBA00045636"/>
    </source>
</evidence>
<comment type="caution">
    <text evidence="10">The sequence shown here is derived from an EMBL/GenBank/DDBJ whole genome shotgun (WGS) entry which is preliminary data.</text>
</comment>
<evidence type="ECO:0000256" key="4">
    <source>
        <dbReference type="ARBA" id="ARBA00022475"/>
    </source>
</evidence>
<evidence type="ECO:0000256" key="6">
    <source>
        <dbReference type="ARBA" id="ARBA00022989"/>
    </source>
</evidence>
<dbReference type="STRING" id="1137799.GZ78_05925"/>
<feature type="transmembrane region" description="Helical" evidence="9">
    <location>
        <begin position="124"/>
        <end position="143"/>
    </location>
</feature>